<keyword evidence="2" id="KW-1185">Reference proteome</keyword>
<evidence type="ECO:0000313" key="2">
    <source>
        <dbReference type="Proteomes" id="UP000323046"/>
    </source>
</evidence>
<dbReference type="EMBL" id="CP029193">
    <property type="protein sequence ID" value="QES30685.1"/>
    <property type="molecule type" value="Genomic_DNA"/>
</dbReference>
<proteinExistence type="predicted"/>
<dbReference type="Proteomes" id="UP000323046">
    <property type="component" value="Chromosome"/>
</dbReference>
<gene>
    <name evidence="1" type="ORF">DEJ47_33480</name>
</gene>
<dbReference type="RefSeq" id="WP_150174754.1">
    <property type="nucleotide sequence ID" value="NZ_CP029193.1"/>
</dbReference>
<protein>
    <submittedName>
        <fullName evidence="1">Uncharacterized protein</fullName>
    </submittedName>
</protein>
<dbReference type="AlphaFoldDB" id="A0A5P2BJL6"/>
<organism evidence="1 2">
    <name type="scientific">Streptomyces venezuelae</name>
    <dbReference type="NCBI Taxonomy" id="54571"/>
    <lineage>
        <taxon>Bacteria</taxon>
        <taxon>Bacillati</taxon>
        <taxon>Actinomycetota</taxon>
        <taxon>Actinomycetes</taxon>
        <taxon>Kitasatosporales</taxon>
        <taxon>Streptomycetaceae</taxon>
        <taxon>Streptomyces</taxon>
    </lineage>
</organism>
<name>A0A5P2BJL6_STRVZ</name>
<reference evidence="1 2" key="1">
    <citation type="submission" date="2018-05" db="EMBL/GenBank/DDBJ databases">
        <title>Streptomyces venezuelae.</title>
        <authorList>
            <person name="Kim W."/>
            <person name="Lee N."/>
            <person name="Cho B.-K."/>
        </authorList>
    </citation>
    <scope>NUCLEOTIDE SEQUENCE [LARGE SCALE GENOMIC DNA]</scope>
    <source>
        <strain evidence="1 2">ATCC 14583</strain>
    </source>
</reference>
<evidence type="ECO:0000313" key="1">
    <source>
        <dbReference type="EMBL" id="QES30685.1"/>
    </source>
</evidence>
<sequence length="302" mass="33738">MPNIPHTEGPDTTFATVFRRALQQRGLPLERIRDHLRAQQITVSLATLSHWQRGRSQPERAQSLRAVDALEPLLNLPAGTLRSLVGPHRPRGGPPPVDPTVARTVYGENSDVEQALGDAFPQFNEGLRPLTVQETVCLDEHRSIHETSITTVVQAVRDAVEHLTVVHFLDSPKAGTVELSVPYGPPPRSRFLPELGCVAADIPLGRQLARTETAVVAYTLRAASDVSYQHERRVTTPLRAYLLHVRFHPLALPAGCWSYQREQIGAEPRHRRRTALDAFHTTHLLPTHCRPGVYGMEWEWPA</sequence>
<accession>A0A5P2BJL6</accession>
<dbReference type="OrthoDB" id="3690688at2"/>